<name>A0A4Z2JC41_9TELE</name>
<organism evidence="1 2">
    <name type="scientific">Liparis tanakae</name>
    <name type="common">Tanaka's snailfish</name>
    <dbReference type="NCBI Taxonomy" id="230148"/>
    <lineage>
        <taxon>Eukaryota</taxon>
        <taxon>Metazoa</taxon>
        <taxon>Chordata</taxon>
        <taxon>Craniata</taxon>
        <taxon>Vertebrata</taxon>
        <taxon>Euteleostomi</taxon>
        <taxon>Actinopterygii</taxon>
        <taxon>Neopterygii</taxon>
        <taxon>Teleostei</taxon>
        <taxon>Neoteleostei</taxon>
        <taxon>Acanthomorphata</taxon>
        <taxon>Eupercaria</taxon>
        <taxon>Perciformes</taxon>
        <taxon>Cottioidei</taxon>
        <taxon>Cottales</taxon>
        <taxon>Liparidae</taxon>
        <taxon>Liparis</taxon>
    </lineage>
</organism>
<dbReference type="AlphaFoldDB" id="A0A4Z2JC41"/>
<keyword evidence="2" id="KW-1185">Reference proteome</keyword>
<evidence type="ECO:0000313" key="1">
    <source>
        <dbReference type="EMBL" id="TNN87581.1"/>
    </source>
</evidence>
<reference evidence="1 2" key="1">
    <citation type="submission" date="2019-03" db="EMBL/GenBank/DDBJ databases">
        <title>First draft genome of Liparis tanakae, snailfish: a comprehensive survey of snailfish specific genes.</title>
        <authorList>
            <person name="Kim W."/>
            <person name="Song I."/>
            <person name="Jeong J.-H."/>
            <person name="Kim D."/>
            <person name="Kim S."/>
            <person name="Ryu S."/>
            <person name="Song J.Y."/>
            <person name="Lee S.K."/>
        </authorList>
    </citation>
    <scope>NUCLEOTIDE SEQUENCE [LARGE SCALE GENOMIC DNA]</scope>
    <source>
        <tissue evidence="1">Muscle</tissue>
    </source>
</reference>
<gene>
    <name evidence="1" type="ORF">EYF80_002298</name>
</gene>
<comment type="caution">
    <text evidence="1">The sequence shown here is derived from an EMBL/GenBank/DDBJ whole genome shotgun (WGS) entry which is preliminary data.</text>
</comment>
<evidence type="ECO:0000313" key="2">
    <source>
        <dbReference type="Proteomes" id="UP000314294"/>
    </source>
</evidence>
<accession>A0A4Z2JC41</accession>
<dbReference type="Proteomes" id="UP000314294">
    <property type="component" value="Unassembled WGS sequence"/>
</dbReference>
<dbReference type="EMBL" id="SRLO01000010">
    <property type="protein sequence ID" value="TNN87581.1"/>
    <property type="molecule type" value="Genomic_DNA"/>
</dbReference>
<protein>
    <submittedName>
        <fullName evidence="1">Uncharacterized protein</fullName>
    </submittedName>
</protein>
<sequence>MNKVPPGLENTVTYFQGGDALQLILRRNTGRDSTSSPKEAAHLHKPCDNVLSASAPADSRDGVGDKAGSFQAERECFLEWLV</sequence>
<proteinExistence type="predicted"/>